<comment type="function">
    <text evidence="5">Catalyzes the interconversion of methylthioribose-1-phosphate (MTR-1-P) into methylthioribulose-1-phosphate (MTRu-1-P).</text>
</comment>
<dbReference type="FunFam" id="1.20.120.420:FF:000003">
    <property type="entry name" value="Methylthioribose-1-phosphate isomerase"/>
    <property type="match status" value="1"/>
</dbReference>
<dbReference type="InterPro" id="IPR005251">
    <property type="entry name" value="IF-M1Pi"/>
</dbReference>
<dbReference type="Pfam" id="PF01546">
    <property type="entry name" value="Peptidase_M20"/>
    <property type="match status" value="1"/>
</dbReference>
<keyword evidence="9" id="KW-1185">Reference proteome</keyword>
<evidence type="ECO:0000256" key="6">
    <source>
        <dbReference type="SAM" id="MobiDB-lite"/>
    </source>
</evidence>
<comment type="subcellular location">
    <subcellularLocation>
        <location evidence="5">Cytoplasm</location>
    </subcellularLocation>
    <subcellularLocation>
        <location evidence="5">Nucleus</location>
    </subcellularLocation>
</comment>
<sequence>MATLQAIKYSRGKLQVLDQLRLPHEHHYDEITTSEEAFDCIRSMRVRGAPAIAIVAALAHAAELHNGSCTANTPEETIAHIDSRLDYLKQSRPTAVDLSNAISLLKVAVRAAEIDGLEHPEAKEAILNAYIETAEDILARDLENNTAIGAFGAGWLQQQHNASPDRKISVLTHCNTGSLATSGHGTALGIIRTLHSRGLLQHAYCTETRPYNQGSRLTSFELVFEGIPATLITDSMAGALFAVRGAAMNIGAVIVGADRVVRNGDTANKIGTYSLAVLARHHGIKFVVAAPTTSIDLATETGAGIEIEERKREELTQISGPVVNADGTIDTSRTARVAIADQTINVWNPAFDVTPNALIDAIMTEKGAVVKGADGKFDFSGVMPERWAALRLEPPNCTSSAHFLLGWYVSSAAASVPGPLQLRSQQQQQPIFSGAEAGASTTTSRSAPAYREKLLSLHKSLVDIPSVSGAETDAAEFLAGYLEKQGYQVHLQEVPRLDPNNTSTSSSNTTPGGHAAIKRYNVIAWPHLEYPHLPRVLVTSHIDVVPPYIPYSIDSSSAHDVSSDTLIRGRGSVDAKGSVAAQVVAVEELVASGAVRSHDLILLYVVGEETRGDGMKYFSQSTDVGRQLEAAVFGEPTENKLACGHKGSGGGTVRARGKAGHSGYPELGKSATELLVRALVRIVDADLGSSARYGNTTVNIGTLEGGVAANVIPAHASARLAIRVAVGNQTTGSKIVRKRVEQILRDTDPDAFTLDWSEGYGPVRCDCDVEGFETFVANYGTDVPNLVGNKVNYLYGPGSILVAHGDNEGLQVRDLEEAVEGYKKLILHILRD</sequence>
<dbReference type="NCBIfam" id="TIGR00524">
    <property type="entry name" value="eIF-2B_rel"/>
    <property type="match status" value="1"/>
</dbReference>
<evidence type="ECO:0000256" key="4">
    <source>
        <dbReference type="ARBA" id="ARBA00023235"/>
    </source>
</evidence>
<reference evidence="8" key="2">
    <citation type="submission" date="2023-06" db="EMBL/GenBank/DDBJ databases">
        <authorList>
            <consortium name="Lawrence Berkeley National Laboratory"/>
            <person name="Haridas S."/>
            <person name="Hensen N."/>
            <person name="Bonometti L."/>
            <person name="Westerberg I."/>
            <person name="Brannstrom I.O."/>
            <person name="Guillou S."/>
            <person name="Cros-Aarteil S."/>
            <person name="Calhoun S."/>
            <person name="Kuo A."/>
            <person name="Mondo S."/>
            <person name="Pangilinan J."/>
            <person name="Riley R."/>
            <person name="Labutti K."/>
            <person name="Andreopoulos B."/>
            <person name="Lipzen A."/>
            <person name="Chen C."/>
            <person name="Yanf M."/>
            <person name="Daum C."/>
            <person name="Ng V."/>
            <person name="Clum A."/>
            <person name="Steindorff A."/>
            <person name="Ohm R."/>
            <person name="Martin F."/>
            <person name="Silar P."/>
            <person name="Natvig D."/>
            <person name="Lalanne C."/>
            <person name="Gautier V."/>
            <person name="Ament-Velasquez S.L."/>
            <person name="Kruys A."/>
            <person name="Hutchinson M.I."/>
            <person name="Powell A.J."/>
            <person name="Barry K."/>
            <person name="Miller A.N."/>
            <person name="Grigoriev I.V."/>
            <person name="Debuchy R."/>
            <person name="Gladieux P."/>
            <person name="Thoren M.H."/>
            <person name="Johannesson H."/>
        </authorList>
    </citation>
    <scope>NUCLEOTIDE SEQUENCE</scope>
    <source>
        <strain evidence="8">CBS 958.72</strain>
    </source>
</reference>
<accession>A0AAE0NAJ4</accession>
<dbReference type="NCBIfam" id="NF004326">
    <property type="entry name" value="PRK05720.1"/>
    <property type="match status" value="1"/>
</dbReference>
<evidence type="ECO:0000256" key="3">
    <source>
        <dbReference type="ARBA" id="ARBA00023167"/>
    </source>
</evidence>
<dbReference type="InterPro" id="IPR011559">
    <property type="entry name" value="Initiation_fac_2B_a/b/d"/>
</dbReference>
<dbReference type="Gene3D" id="1.20.120.420">
    <property type="entry name" value="translation initiation factor eif-2b, domain 1"/>
    <property type="match status" value="1"/>
</dbReference>
<dbReference type="InterPro" id="IPR011650">
    <property type="entry name" value="Peptidase_M20_dimer"/>
</dbReference>
<keyword evidence="2 5" id="KW-0028">Amino-acid biosynthesis</keyword>
<dbReference type="PANTHER" id="PTHR43475:SF1">
    <property type="entry name" value="METHYLTHIORIBOSE-1-PHOSPHATE ISOMERASE"/>
    <property type="match status" value="1"/>
</dbReference>
<comment type="similarity">
    <text evidence="1">Belongs to the peptidase M20A family.</text>
</comment>
<dbReference type="Gene3D" id="3.40.630.10">
    <property type="entry name" value="Zn peptidases"/>
    <property type="match status" value="1"/>
</dbReference>
<dbReference type="Proteomes" id="UP001287356">
    <property type="component" value="Unassembled WGS sequence"/>
</dbReference>
<dbReference type="GO" id="GO:0005634">
    <property type="term" value="C:nucleus"/>
    <property type="evidence" value="ECO:0007669"/>
    <property type="project" value="UniProtKB-SubCell"/>
</dbReference>
<dbReference type="SUPFAM" id="SSF100950">
    <property type="entry name" value="NagB/RpiA/CoA transferase-like"/>
    <property type="match status" value="1"/>
</dbReference>
<feature type="active site" description="Proton donor" evidence="5">
    <location>
        <position position="258"/>
    </location>
</feature>
<keyword evidence="4 5" id="KW-0413">Isomerase</keyword>
<name>A0AAE0NAJ4_9PEZI</name>
<keyword evidence="3 5" id="KW-0486">Methionine biosynthesis</keyword>
<keyword evidence="5" id="KW-0963">Cytoplasm</keyword>
<keyword evidence="5" id="KW-0539">Nucleus</keyword>
<dbReference type="GO" id="GO:0046523">
    <property type="term" value="F:S-methyl-5-thioribose-1-phosphate isomerase activity"/>
    <property type="evidence" value="ECO:0007669"/>
    <property type="project" value="UniProtKB-UniRule"/>
</dbReference>
<dbReference type="GO" id="GO:0019509">
    <property type="term" value="P:L-methionine salvage from methylthioadenosine"/>
    <property type="evidence" value="ECO:0007669"/>
    <property type="project" value="UniProtKB-UniRule"/>
</dbReference>
<proteinExistence type="inferred from homology"/>
<dbReference type="GO" id="GO:0005737">
    <property type="term" value="C:cytoplasm"/>
    <property type="evidence" value="ECO:0007669"/>
    <property type="project" value="UniProtKB-SubCell"/>
</dbReference>
<organism evidence="8 9">
    <name type="scientific">Lasiosphaeria ovina</name>
    <dbReference type="NCBI Taxonomy" id="92902"/>
    <lineage>
        <taxon>Eukaryota</taxon>
        <taxon>Fungi</taxon>
        <taxon>Dikarya</taxon>
        <taxon>Ascomycota</taxon>
        <taxon>Pezizomycotina</taxon>
        <taxon>Sordariomycetes</taxon>
        <taxon>Sordariomycetidae</taxon>
        <taxon>Sordariales</taxon>
        <taxon>Lasiosphaeriaceae</taxon>
        <taxon>Lasiosphaeria</taxon>
    </lineage>
</organism>
<comment type="caution">
    <text evidence="8">The sequence shown here is derived from an EMBL/GenBank/DDBJ whole genome shotgun (WGS) entry which is preliminary data.</text>
</comment>
<feature type="region of interest" description="Disordered" evidence="6">
    <location>
        <begin position="421"/>
        <end position="445"/>
    </location>
</feature>
<dbReference type="SUPFAM" id="SSF53187">
    <property type="entry name" value="Zn-dependent exopeptidases"/>
    <property type="match status" value="1"/>
</dbReference>
<feature type="domain" description="Peptidase M20 dimerisation" evidence="7">
    <location>
        <begin position="644"/>
        <end position="749"/>
    </location>
</feature>
<dbReference type="SUPFAM" id="SSF55031">
    <property type="entry name" value="Bacterial exopeptidase dimerisation domain"/>
    <property type="match status" value="1"/>
</dbReference>
<dbReference type="EC" id="5.3.1.23" evidence="5"/>
<comment type="catalytic activity">
    <reaction evidence="5">
        <text>5-(methylsulfanyl)-alpha-D-ribose 1-phosphate = 5-(methylsulfanyl)-D-ribulose 1-phosphate</text>
        <dbReference type="Rhea" id="RHEA:19989"/>
        <dbReference type="ChEBI" id="CHEBI:58533"/>
        <dbReference type="ChEBI" id="CHEBI:58548"/>
        <dbReference type="EC" id="5.3.1.23"/>
    </reaction>
</comment>
<dbReference type="EMBL" id="JAULSN010000003">
    <property type="protein sequence ID" value="KAK3376856.1"/>
    <property type="molecule type" value="Genomic_DNA"/>
</dbReference>
<comment type="pathway">
    <text evidence="5">Amino-acid biosynthesis; L-methionine biosynthesis via salvage pathway; L-methionine from S-methyl-5-thio-alpha-D-ribose 1-phosphate: step 1/6.</text>
</comment>
<dbReference type="Pfam" id="PF01008">
    <property type="entry name" value="IF-2B"/>
    <property type="match status" value="1"/>
</dbReference>
<evidence type="ECO:0000313" key="9">
    <source>
        <dbReference type="Proteomes" id="UP001287356"/>
    </source>
</evidence>
<dbReference type="AlphaFoldDB" id="A0AAE0NAJ4"/>
<feature type="site" description="Transition state stabilizer" evidence="5">
    <location>
        <position position="174"/>
    </location>
</feature>
<dbReference type="InterPro" id="IPR036264">
    <property type="entry name" value="Bact_exopeptidase_dim_dom"/>
</dbReference>
<dbReference type="Gene3D" id="3.30.70.360">
    <property type="match status" value="1"/>
</dbReference>
<dbReference type="InterPro" id="IPR037171">
    <property type="entry name" value="NagB/RpiA_transferase-like"/>
</dbReference>
<dbReference type="PANTHER" id="PTHR43475">
    <property type="entry name" value="METHYLTHIORIBOSE-1-PHOSPHATE ISOMERASE"/>
    <property type="match status" value="1"/>
</dbReference>
<evidence type="ECO:0000256" key="1">
    <source>
        <dbReference type="ARBA" id="ARBA00006247"/>
    </source>
</evidence>
<dbReference type="CDD" id="cd05652">
    <property type="entry name" value="M20_ArgE_DapE-like_fungal"/>
    <property type="match status" value="1"/>
</dbReference>
<protein>
    <recommendedName>
        <fullName evidence="5">Methylthioribose-1-phosphate isomerase</fullName>
        <shortName evidence="5">M1Pi</shortName>
        <shortName evidence="5">MTR-1-P isomerase</shortName>
        <ecNumber evidence="5">5.3.1.23</ecNumber>
    </recommendedName>
    <alternativeName>
        <fullName evidence="5">S-methyl-5-thioribose-1-phosphate isomerase</fullName>
    </alternativeName>
    <alternativeName>
        <fullName evidence="5">Translation initiation factor eIF-2B subunit alpha/beta/delta-like protein</fullName>
    </alternativeName>
</protein>
<dbReference type="HAMAP" id="MF_01678">
    <property type="entry name" value="Salvage_MtnA"/>
    <property type="match status" value="1"/>
</dbReference>
<dbReference type="GO" id="GO:0016787">
    <property type="term" value="F:hydrolase activity"/>
    <property type="evidence" value="ECO:0007669"/>
    <property type="project" value="InterPro"/>
</dbReference>
<evidence type="ECO:0000256" key="5">
    <source>
        <dbReference type="HAMAP-Rule" id="MF_03119"/>
    </source>
</evidence>
<dbReference type="NCBIfam" id="TIGR00512">
    <property type="entry name" value="salvage_mtnA"/>
    <property type="match status" value="1"/>
</dbReference>
<dbReference type="FunFam" id="3.40.50.10470:FF:000006">
    <property type="entry name" value="Methylthioribose-1-phosphate isomerase"/>
    <property type="match status" value="1"/>
</dbReference>
<evidence type="ECO:0000313" key="8">
    <source>
        <dbReference type="EMBL" id="KAK3376856.1"/>
    </source>
</evidence>
<evidence type="ECO:0000256" key="2">
    <source>
        <dbReference type="ARBA" id="ARBA00022605"/>
    </source>
</evidence>
<dbReference type="InterPro" id="IPR000649">
    <property type="entry name" value="IF-2B-related"/>
</dbReference>
<dbReference type="Pfam" id="PF07687">
    <property type="entry name" value="M20_dimer"/>
    <property type="match status" value="1"/>
</dbReference>
<comment type="similarity">
    <text evidence="5">Belongs to the eIF-2B alpha/beta/delta subunits family. MtnA subfamily.</text>
</comment>
<dbReference type="InterPro" id="IPR027363">
    <property type="entry name" value="M1Pi_N"/>
</dbReference>
<reference evidence="8" key="1">
    <citation type="journal article" date="2023" name="Mol. Phylogenet. Evol.">
        <title>Genome-scale phylogeny and comparative genomics of the fungal order Sordariales.</title>
        <authorList>
            <person name="Hensen N."/>
            <person name="Bonometti L."/>
            <person name="Westerberg I."/>
            <person name="Brannstrom I.O."/>
            <person name="Guillou S."/>
            <person name="Cros-Aarteil S."/>
            <person name="Calhoun S."/>
            <person name="Haridas S."/>
            <person name="Kuo A."/>
            <person name="Mondo S."/>
            <person name="Pangilinan J."/>
            <person name="Riley R."/>
            <person name="LaButti K."/>
            <person name="Andreopoulos B."/>
            <person name="Lipzen A."/>
            <person name="Chen C."/>
            <person name="Yan M."/>
            <person name="Daum C."/>
            <person name="Ng V."/>
            <person name="Clum A."/>
            <person name="Steindorff A."/>
            <person name="Ohm R.A."/>
            <person name="Martin F."/>
            <person name="Silar P."/>
            <person name="Natvig D.O."/>
            <person name="Lalanne C."/>
            <person name="Gautier V."/>
            <person name="Ament-Velasquez S.L."/>
            <person name="Kruys A."/>
            <person name="Hutchinson M.I."/>
            <person name="Powell A.J."/>
            <person name="Barry K."/>
            <person name="Miller A.N."/>
            <person name="Grigoriev I.V."/>
            <person name="Debuchy R."/>
            <person name="Gladieux P."/>
            <person name="Hiltunen Thoren M."/>
            <person name="Johannesson H."/>
        </authorList>
    </citation>
    <scope>NUCLEOTIDE SEQUENCE</scope>
    <source>
        <strain evidence="8">CBS 958.72</strain>
    </source>
</reference>
<dbReference type="InterPro" id="IPR002933">
    <property type="entry name" value="Peptidase_M20"/>
</dbReference>
<dbReference type="Gene3D" id="3.40.50.10470">
    <property type="entry name" value="Translation initiation factor eif-2b, domain 2"/>
    <property type="match status" value="1"/>
</dbReference>
<dbReference type="InterPro" id="IPR042529">
    <property type="entry name" value="IF_2B-like_C"/>
</dbReference>
<evidence type="ECO:0000259" key="7">
    <source>
        <dbReference type="Pfam" id="PF07687"/>
    </source>
</evidence>
<gene>
    <name evidence="5" type="primary">MRI1</name>
    <name evidence="8" type="ORF">B0T24DRAFT_656669</name>
</gene>